<dbReference type="CDD" id="cd03801">
    <property type="entry name" value="GT4_PimA-like"/>
    <property type="match status" value="1"/>
</dbReference>
<protein>
    <submittedName>
        <fullName evidence="2">Glycosyl transferase</fullName>
    </submittedName>
</protein>
<name>A0A8J3BFE3_9FLAO</name>
<dbReference type="InterPro" id="IPR050194">
    <property type="entry name" value="Glycosyltransferase_grp1"/>
</dbReference>
<dbReference type="InterPro" id="IPR001296">
    <property type="entry name" value="Glyco_trans_1"/>
</dbReference>
<dbReference type="Proteomes" id="UP000612329">
    <property type="component" value="Unassembled WGS sequence"/>
</dbReference>
<accession>A0A8J3BFE3</accession>
<comment type="caution">
    <text evidence="2">The sequence shown here is derived from an EMBL/GenBank/DDBJ whole genome shotgun (WGS) entry which is preliminary data.</text>
</comment>
<feature type="domain" description="Glycosyl transferase family 1" evidence="1">
    <location>
        <begin position="186"/>
        <end position="351"/>
    </location>
</feature>
<dbReference type="Gene3D" id="3.40.50.2000">
    <property type="entry name" value="Glycogen Phosphorylase B"/>
    <property type="match status" value="2"/>
</dbReference>
<dbReference type="RefSeq" id="WP_188650569.1">
    <property type="nucleotide sequence ID" value="NZ_BMNR01000002.1"/>
</dbReference>
<reference evidence="2" key="1">
    <citation type="journal article" date="2014" name="Int. J. Syst. Evol. Microbiol.">
        <title>Complete genome sequence of Corynebacterium casei LMG S-19264T (=DSM 44701T), isolated from a smear-ripened cheese.</title>
        <authorList>
            <consortium name="US DOE Joint Genome Institute (JGI-PGF)"/>
            <person name="Walter F."/>
            <person name="Albersmeier A."/>
            <person name="Kalinowski J."/>
            <person name="Ruckert C."/>
        </authorList>
    </citation>
    <scope>NUCLEOTIDE SEQUENCE</scope>
    <source>
        <strain evidence="2">JCM 12862</strain>
    </source>
</reference>
<gene>
    <name evidence="2" type="ORF">GCM10007962_09490</name>
</gene>
<evidence type="ECO:0000313" key="3">
    <source>
        <dbReference type="Proteomes" id="UP000612329"/>
    </source>
</evidence>
<dbReference type="SUPFAM" id="SSF53756">
    <property type="entry name" value="UDP-Glycosyltransferase/glycogen phosphorylase"/>
    <property type="match status" value="1"/>
</dbReference>
<dbReference type="AlphaFoldDB" id="A0A8J3BFE3"/>
<dbReference type="PANTHER" id="PTHR45947">
    <property type="entry name" value="SULFOQUINOVOSYL TRANSFERASE SQD2"/>
    <property type="match status" value="1"/>
</dbReference>
<organism evidence="2 3">
    <name type="scientific">Yeosuana aromativorans</name>
    <dbReference type="NCBI Taxonomy" id="288019"/>
    <lineage>
        <taxon>Bacteria</taxon>
        <taxon>Pseudomonadati</taxon>
        <taxon>Bacteroidota</taxon>
        <taxon>Flavobacteriia</taxon>
        <taxon>Flavobacteriales</taxon>
        <taxon>Flavobacteriaceae</taxon>
        <taxon>Yeosuana</taxon>
    </lineage>
</organism>
<evidence type="ECO:0000313" key="2">
    <source>
        <dbReference type="EMBL" id="GGK17384.1"/>
    </source>
</evidence>
<proteinExistence type="predicted"/>
<dbReference type="EMBL" id="BMNR01000002">
    <property type="protein sequence ID" value="GGK17384.1"/>
    <property type="molecule type" value="Genomic_DNA"/>
</dbReference>
<keyword evidence="2" id="KW-0808">Transferase</keyword>
<sequence length="371" mass="42715">MKFLIITHVLHKSQGNQYFAYAPYVNEMNVWLKYVDTVHIVAPLVSDSISQIDSAYHHETISISKTPSIEFTSFKKIIRSLFKLPKICYTIFKACKTADHIHLRCPGNMGLLGCFIQILFPKKTKTAKYAGNWDPNAKQPWSYRLQKWILSHTFLTKNMQVLVYGHWEHQTKNIKPFFTASYYNSEKESAITRDYTGELRFVFTGSLVNGKRPLLAIQVVEALHDEGLKVRLDIYGDGILREELQQYVTKHNLEQVFFFHGNQSKETVKEAFKKAHFALLPSKSEGWPKAIAEAMFFGAIPISTRISCIPFMLDYGKRGILIDADLNKAVLQIKTAINNIETLELMSKHASNWSQNYTLDVFESEIYKLLK</sequence>
<dbReference type="Pfam" id="PF00534">
    <property type="entry name" value="Glycos_transf_1"/>
    <property type="match status" value="1"/>
</dbReference>
<reference evidence="2" key="2">
    <citation type="submission" date="2020-09" db="EMBL/GenBank/DDBJ databases">
        <authorList>
            <person name="Sun Q."/>
            <person name="Ohkuma M."/>
        </authorList>
    </citation>
    <scope>NUCLEOTIDE SEQUENCE</scope>
    <source>
        <strain evidence="2">JCM 12862</strain>
    </source>
</reference>
<evidence type="ECO:0000259" key="1">
    <source>
        <dbReference type="Pfam" id="PF00534"/>
    </source>
</evidence>
<keyword evidence="3" id="KW-1185">Reference proteome</keyword>
<dbReference type="PANTHER" id="PTHR45947:SF3">
    <property type="entry name" value="SULFOQUINOVOSYL TRANSFERASE SQD2"/>
    <property type="match status" value="1"/>
</dbReference>
<dbReference type="GO" id="GO:0016757">
    <property type="term" value="F:glycosyltransferase activity"/>
    <property type="evidence" value="ECO:0007669"/>
    <property type="project" value="InterPro"/>
</dbReference>